<keyword evidence="3" id="KW-0804">Transcription</keyword>
<dbReference type="GO" id="GO:0003677">
    <property type="term" value="F:DNA binding"/>
    <property type="evidence" value="ECO:0007669"/>
    <property type="project" value="UniProtKB-KW"/>
</dbReference>
<dbReference type="Gene3D" id="1.10.10.10">
    <property type="entry name" value="Winged helix-like DNA-binding domain superfamily/Winged helix DNA-binding domain"/>
    <property type="match status" value="1"/>
</dbReference>
<dbReference type="InterPro" id="IPR036390">
    <property type="entry name" value="WH_DNA-bd_sf"/>
</dbReference>
<evidence type="ECO:0000256" key="3">
    <source>
        <dbReference type="ARBA" id="ARBA00023163"/>
    </source>
</evidence>
<keyword evidence="6" id="KW-1185">Reference proteome</keyword>
<reference evidence="5 6" key="1">
    <citation type="journal article" date="2015" name="Genome Announc.">
        <title>Expanding the biotechnology potential of lactobacilli through comparative genomics of 213 strains and associated genera.</title>
        <authorList>
            <person name="Sun Z."/>
            <person name="Harris H.M."/>
            <person name="McCann A."/>
            <person name="Guo C."/>
            <person name="Argimon S."/>
            <person name="Zhang W."/>
            <person name="Yang X."/>
            <person name="Jeffery I.B."/>
            <person name="Cooney J.C."/>
            <person name="Kagawa T.F."/>
            <person name="Liu W."/>
            <person name="Song Y."/>
            <person name="Salvetti E."/>
            <person name="Wrobel A."/>
            <person name="Rasinkangas P."/>
            <person name="Parkhill J."/>
            <person name="Rea M.C."/>
            <person name="O'Sullivan O."/>
            <person name="Ritari J."/>
            <person name="Douillard F.P."/>
            <person name="Paul Ross R."/>
            <person name="Yang R."/>
            <person name="Briner A.E."/>
            <person name="Felis G.E."/>
            <person name="de Vos W.M."/>
            <person name="Barrangou R."/>
            <person name="Klaenhammer T.R."/>
            <person name="Caufield P.W."/>
            <person name="Cui Y."/>
            <person name="Zhang H."/>
            <person name="O'Toole P.W."/>
        </authorList>
    </citation>
    <scope>NUCLEOTIDE SEQUENCE [LARGE SCALE GENOMIC DNA]</scope>
    <source>
        <strain evidence="5 6">LMG 26013</strain>
    </source>
</reference>
<feature type="domain" description="HTH hxlR-type" evidence="4">
    <location>
        <begin position="14"/>
        <end position="113"/>
    </location>
</feature>
<evidence type="ECO:0000313" key="6">
    <source>
        <dbReference type="Proteomes" id="UP000051783"/>
    </source>
</evidence>
<dbReference type="Pfam" id="PF01638">
    <property type="entry name" value="HxlR"/>
    <property type="match status" value="1"/>
</dbReference>
<sequence>MTALEMQTRHGEVCPLDTTLKILVGKWKSIILCRLTAGELRFTELLNTLPGCTRRMLALQLQELSQDQIIIKTVDLTASPIKTSYRLTALGTSLIPIIQAMDAWGATYIKTLSSN</sequence>
<protein>
    <recommendedName>
        <fullName evidence="4">HTH hxlR-type domain-containing protein</fullName>
    </recommendedName>
</protein>
<comment type="caution">
    <text evidence="5">The sequence shown here is derived from an EMBL/GenBank/DDBJ whole genome shotgun (WGS) entry which is preliminary data.</text>
</comment>
<evidence type="ECO:0000313" key="5">
    <source>
        <dbReference type="EMBL" id="KRO11257.1"/>
    </source>
</evidence>
<proteinExistence type="predicted"/>
<dbReference type="EMBL" id="JQCL01000056">
    <property type="protein sequence ID" value="KRO11257.1"/>
    <property type="molecule type" value="Genomic_DNA"/>
</dbReference>
<name>A0A0R2MC34_9LACO</name>
<keyword evidence="2" id="KW-0238">DNA-binding</keyword>
<dbReference type="Proteomes" id="UP000051783">
    <property type="component" value="Unassembled WGS sequence"/>
</dbReference>
<gene>
    <name evidence="5" type="ORF">IV64_GL002429</name>
</gene>
<dbReference type="AlphaFoldDB" id="A0A0R2MC34"/>
<evidence type="ECO:0000256" key="2">
    <source>
        <dbReference type="ARBA" id="ARBA00023125"/>
    </source>
</evidence>
<dbReference type="PANTHER" id="PTHR33204:SF29">
    <property type="entry name" value="TRANSCRIPTIONAL REGULATOR"/>
    <property type="match status" value="1"/>
</dbReference>
<dbReference type="RefSeq" id="WP_157061061.1">
    <property type="nucleotide sequence ID" value="NZ_JQCL01000056.1"/>
</dbReference>
<dbReference type="OrthoDB" id="9791143at2"/>
<accession>A0A0R2MC34</accession>
<dbReference type="PANTHER" id="PTHR33204">
    <property type="entry name" value="TRANSCRIPTIONAL REGULATOR, MARR FAMILY"/>
    <property type="match status" value="1"/>
</dbReference>
<evidence type="ECO:0000256" key="1">
    <source>
        <dbReference type="ARBA" id="ARBA00023015"/>
    </source>
</evidence>
<dbReference type="SUPFAM" id="SSF46785">
    <property type="entry name" value="Winged helix' DNA-binding domain"/>
    <property type="match status" value="1"/>
</dbReference>
<organism evidence="5 6">
    <name type="scientific">Lactiplantibacillus xiangfangensis</name>
    <dbReference type="NCBI Taxonomy" id="942150"/>
    <lineage>
        <taxon>Bacteria</taxon>
        <taxon>Bacillati</taxon>
        <taxon>Bacillota</taxon>
        <taxon>Bacilli</taxon>
        <taxon>Lactobacillales</taxon>
        <taxon>Lactobacillaceae</taxon>
        <taxon>Lactiplantibacillus</taxon>
    </lineage>
</organism>
<dbReference type="InterPro" id="IPR002577">
    <property type="entry name" value="HTH_HxlR"/>
</dbReference>
<evidence type="ECO:0000259" key="4">
    <source>
        <dbReference type="PROSITE" id="PS51118"/>
    </source>
</evidence>
<dbReference type="STRING" id="942150.IV64_GL002429"/>
<keyword evidence="1" id="KW-0805">Transcription regulation</keyword>
<dbReference type="PROSITE" id="PS51118">
    <property type="entry name" value="HTH_HXLR"/>
    <property type="match status" value="1"/>
</dbReference>
<dbReference type="InterPro" id="IPR036388">
    <property type="entry name" value="WH-like_DNA-bd_sf"/>
</dbReference>
<dbReference type="PATRIC" id="fig|942150.3.peg.2537"/>